<dbReference type="PANTHER" id="PTHR30511">
    <property type="entry name" value="ALANINE RACEMASE"/>
    <property type="match status" value="1"/>
</dbReference>
<dbReference type="SMART" id="SM01005">
    <property type="entry name" value="Ala_racemase_C"/>
    <property type="match status" value="1"/>
</dbReference>
<keyword evidence="2 4" id="KW-0663">Pyridoxal phosphate</keyword>
<dbReference type="SUPFAM" id="SSF51419">
    <property type="entry name" value="PLP-binding barrel"/>
    <property type="match status" value="1"/>
</dbReference>
<comment type="similarity">
    <text evidence="4">Belongs to the alanine racemase family.</text>
</comment>
<dbReference type="PRINTS" id="PR00992">
    <property type="entry name" value="ALARACEMASE"/>
</dbReference>
<feature type="active site" description="Proton acceptor; specific for D-alanine" evidence="4">
    <location>
        <position position="39"/>
    </location>
</feature>
<feature type="modified residue" description="N6-(pyridoxal phosphate)lysine" evidence="4">
    <location>
        <position position="39"/>
    </location>
</feature>
<evidence type="ECO:0000256" key="4">
    <source>
        <dbReference type="HAMAP-Rule" id="MF_01201"/>
    </source>
</evidence>
<comment type="pathway">
    <text evidence="4">Amino-acid biosynthesis; D-alanine biosynthesis; D-alanine from L-alanine: step 1/1.</text>
</comment>
<feature type="active site" description="Proton acceptor; specific for L-alanine" evidence="4">
    <location>
        <position position="268"/>
    </location>
</feature>
<keyword evidence="3 4" id="KW-0413">Isomerase</keyword>
<evidence type="ECO:0000313" key="6">
    <source>
        <dbReference type="EMBL" id="MCR6545056.1"/>
    </source>
</evidence>
<dbReference type="PROSITE" id="PS00395">
    <property type="entry name" value="ALANINE_RACEMASE"/>
    <property type="match status" value="1"/>
</dbReference>
<dbReference type="CDD" id="cd00430">
    <property type="entry name" value="PLPDE_III_AR"/>
    <property type="match status" value="1"/>
</dbReference>
<dbReference type="Proteomes" id="UP001524944">
    <property type="component" value="Unassembled WGS sequence"/>
</dbReference>
<dbReference type="Gene3D" id="3.20.20.10">
    <property type="entry name" value="Alanine racemase"/>
    <property type="match status" value="1"/>
</dbReference>
<dbReference type="EMBL" id="JANPWE010000002">
    <property type="protein sequence ID" value="MCR6545056.1"/>
    <property type="molecule type" value="Genomic_DNA"/>
</dbReference>
<dbReference type="EC" id="5.1.1.1" evidence="4"/>
<dbReference type="SUPFAM" id="SSF50621">
    <property type="entry name" value="Alanine racemase C-terminal domain-like"/>
    <property type="match status" value="1"/>
</dbReference>
<evidence type="ECO:0000259" key="5">
    <source>
        <dbReference type="SMART" id="SM01005"/>
    </source>
</evidence>
<dbReference type="Pfam" id="PF00842">
    <property type="entry name" value="Ala_racemase_C"/>
    <property type="match status" value="1"/>
</dbReference>
<dbReference type="NCBIfam" id="TIGR00492">
    <property type="entry name" value="alr"/>
    <property type="match status" value="1"/>
</dbReference>
<name>A0ABT1Y3I8_9FIRM</name>
<feature type="binding site" evidence="4">
    <location>
        <position position="137"/>
    </location>
    <ligand>
        <name>substrate</name>
    </ligand>
</feature>
<comment type="catalytic activity">
    <reaction evidence="4">
        <text>L-alanine = D-alanine</text>
        <dbReference type="Rhea" id="RHEA:20249"/>
        <dbReference type="ChEBI" id="CHEBI:57416"/>
        <dbReference type="ChEBI" id="CHEBI:57972"/>
        <dbReference type="EC" id="5.1.1.1"/>
    </reaction>
</comment>
<keyword evidence="7" id="KW-1185">Reference proteome</keyword>
<feature type="binding site" evidence="4">
    <location>
        <position position="316"/>
    </location>
    <ligand>
        <name>substrate</name>
    </ligand>
</feature>
<dbReference type="InterPro" id="IPR029066">
    <property type="entry name" value="PLP-binding_barrel"/>
</dbReference>
<accession>A0ABT1Y3I8</accession>
<dbReference type="InterPro" id="IPR020622">
    <property type="entry name" value="Ala_racemase_pyridoxalP-BS"/>
</dbReference>
<comment type="function">
    <text evidence="4">Catalyzes the interconversion of L-alanine and D-alanine. May also act on other amino acids.</text>
</comment>
<dbReference type="GO" id="GO:0008784">
    <property type="term" value="F:alanine racemase activity"/>
    <property type="evidence" value="ECO:0007669"/>
    <property type="project" value="UniProtKB-EC"/>
</dbReference>
<comment type="cofactor">
    <cofactor evidence="1 4">
        <name>pyridoxal 5'-phosphate</name>
        <dbReference type="ChEBI" id="CHEBI:597326"/>
    </cofactor>
</comment>
<feature type="domain" description="Alanine racemase C-terminal" evidence="5">
    <location>
        <begin position="247"/>
        <end position="375"/>
    </location>
</feature>
<organism evidence="6 7">
    <name type="scientific">Dehalobacterium formicoaceticum</name>
    <dbReference type="NCBI Taxonomy" id="51515"/>
    <lineage>
        <taxon>Bacteria</taxon>
        <taxon>Bacillati</taxon>
        <taxon>Bacillota</taxon>
        <taxon>Clostridia</taxon>
        <taxon>Eubacteriales</taxon>
        <taxon>Peptococcaceae</taxon>
        <taxon>Dehalobacterium</taxon>
    </lineage>
</organism>
<gene>
    <name evidence="6" type="primary">alr</name>
    <name evidence="6" type="ORF">NVS47_05930</name>
</gene>
<reference evidence="6 7" key="1">
    <citation type="submission" date="2022-08" db="EMBL/GenBank/DDBJ databases">
        <title>Proteogenomics of the novel Dehalobacterium formicoaceticum strain EZ94 highlights a key role of methyltransferases during anaerobic dichloromethane degradation.</title>
        <authorList>
            <person name="Wasmund K."/>
        </authorList>
    </citation>
    <scope>NUCLEOTIDE SEQUENCE [LARGE SCALE GENOMIC DNA]</scope>
    <source>
        <strain evidence="6 7">EZ94</strain>
    </source>
</reference>
<dbReference type="InterPro" id="IPR000821">
    <property type="entry name" value="Ala_racemase"/>
</dbReference>
<dbReference type="HAMAP" id="MF_01201">
    <property type="entry name" value="Ala_racemase"/>
    <property type="match status" value="1"/>
</dbReference>
<dbReference type="InterPro" id="IPR011079">
    <property type="entry name" value="Ala_racemase_C"/>
</dbReference>
<evidence type="ECO:0000256" key="3">
    <source>
        <dbReference type="ARBA" id="ARBA00023235"/>
    </source>
</evidence>
<dbReference type="InterPro" id="IPR009006">
    <property type="entry name" value="Ala_racemase/Decarboxylase_C"/>
</dbReference>
<dbReference type="Pfam" id="PF01168">
    <property type="entry name" value="Ala_racemase_N"/>
    <property type="match status" value="1"/>
</dbReference>
<evidence type="ECO:0000256" key="2">
    <source>
        <dbReference type="ARBA" id="ARBA00022898"/>
    </source>
</evidence>
<evidence type="ECO:0000313" key="7">
    <source>
        <dbReference type="Proteomes" id="UP001524944"/>
    </source>
</evidence>
<dbReference type="InterPro" id="IPR001608">
    <property type="entry name" value="Ala_racemase_N"/>
</dbReference>
<dbReference type="Gene3D" id="2.40.37.10">
    <property type="entry name" value="Lyase, Ornithine Decarboxylase, Chain A, domain 1"/>
    <property type="match status" value="1"/>
</dbReference>
<protein>
    <recommendedName>
        <fullName evidence="4">Alanine racemase</fullName>
        <ecNumber evidence="4">5.1.1.1</ecNumber>
    </recommendedName>
</protein>
<proteinExistence type="inferred from homology"/>
<dbReference type="PANTHER" id="PTHR30511:SF0">
    <property type="entry name" value="ALANINE RACEMASE, CATABOLIC-RELATED"/>
    <property type="match status" value="1"/>
</dbReference>
<comment type="caution">
    <text evidence="6">The sequence shown here is derived from an EMBL/GenBank/DDBJ whole genome shotgun (WGS) entry which is preliminary data.</text>
</comment>
<sequence>MKEIARPVWAEVDLGAVAHNVQAVKGLLKPKTKLMAIVKANGYGHGAFQIARTALKHGAEYLGVATLGEGVRLREQGIEAPIIVLGYTPADEVQEVLDYRIATTLYTWEMAEALSRAAVERGEQAYGHVKIDTGMGRIGFLPEKESIETIKKIVALPGLTVEGLFTHFSAADEADKTYTRKQLTLFKEFISQLEQEGIDIPLKHAANSAGLIDLPETHFDMVRAGIILYGLYPSEEVERDRIKLIPAMTLKARVSFVKQVEAGACISYGRKYTAQDKRVIATLPLGYADGYPRSLTHKSQVLLGGQRVPTVGRICMDQLMVDASTVPQVKIDDEAVIFGSQGKERIAVEEIAEMLQTINYEIVCMLSERVPRIYLNEN</sequence>
<evidence type="ECO:0000256" key="1">
    <source>
        <dbReference type="ARBA" id="ARBA00001933"/>
    </source>
</evidence>